<evidence type="ECO:0000313" key="1">
    <source>
        <dbReference type="EMBL" id="PXF61553.1"/>
    </source>
</evidence>
<organism evidence="1 2">
    <name type="scientific">Candidatus Methanogaster sp</name>
    <dbReference type="NCBI Taxonomy" id="3386292"/>
    <lineage>
        <taxon>Archaea</taxon>
        <taxon>Methanobacteriati</taxon>
        <taxon>Methanobacteriota</taxon>
        <taxon>Stenosarchaea group</taxon>
        <taxon>Methanomicrobia</taxon>
        <taxon>Methanosarcinales</taxon>
        <taxon>ANME-2 cluster</taxon>
        <taxon>Candidatus Methanogasteraceae</taxon>
        <taxon>Candidatus Methanogaster</taxon>
    </lineage>
</organism>
<proteinExistence type="predicted"/>
<evidence type="ECO:0000313" key="2">
    <source>
        <dbReference type="Proteomes" id="UP000248329"/>
    </source>
</evidence>
<dbReference type="EMBL" id="PQXF01000004">
    <property type="protein sequence ID" value="PXF61553.1"/>
    <property type="molecule type" value="Genomic_DNA"/>
</dbReference>
<dbReference type="Proteomes" id="UP000248329">
    <property type="component" value="Unassembled WGS sequence"/>
</dbReference>
<name>A0AC61L5C1_9EURY</name>
<sequence length="785" mass="86907">MNKQLIVIIVLVVVLMPASAETLEMRGTIVELDAVNSTIASIANTPAGDWPAGYRWDYSTFSGFWYDPDKDLHTEDMTILAKAPGHGTNLRYPYVREIAEGGLAYTTHPVFQEYELHANMIDPGRTTQTSMEEAYDGDGYMEPDLLDQDIGLCVGSNNPGGDCGYFVEGWMGEEYVAINNNADELCKPIVEFKDNDKKTLTTGEEWDLGGGFALEVTEIDATGEKATIHLSRNGDLLATGCLDTSGSEQDRVYTYTADIGRENNIPVFSCYVNTISNETDTVELMYVFLIDDDVIEIKVSQTYGAMEVMTTSSDKIVLNNDETAIDVDICTTEPIMGNMYFKTADDDVNDNIRFYPYVEYTEPGTYEVRGTIAELDEAADTIANSIGSPLYVKDADKYRAGDQPGLQWDYNTFAGFWYDLDEDLKIETLAILSKERDATEDTLGYPGDREIGEGSLIYTTHPVFQEYELHQDIEPDPARTQTKMEQEYNQYLERGPNSTGLCVESDNAGGDCGYFLEGWMGEEYVAIDGNADKLCKLLLEFEDDDKKILTIGEKWDLGGGFALEATSIDDAGDMVMLQLFKNNVSLDMEVVLTGGSRSQERVYTYTPDIGGEKNIPVFSCYVDAIFKGSTSYVQLMYVFLIDDDVLEIKTSQTYGAMEVMTASSNRVVLTNDESNIDLASGTTKKIMENMYFKIADNDTAIRFYPFVERTIGGEEPTPPATIPADDKDGDGVPDAWDADNSTPSDYWVNPDGIGRKWGDMNGDGELTSADALMILQAAVGKIELG</sequence>
<gene>
    <name evidence="1" type="ORF">C4B59_03105</name>
</gene>
<reference evidence="1" key="1">
    <citation type="submission" date="2018-01" db="EMBL/GenBank/DDBJ databases">
        <authorList>
            <person name="Krukenberg V."/>
        </authorList>
    </citation>
    <scope>NUCLEOTIDE SEQUENCE</scope>
    <source>
        <strain evidence="1">E20ANME2</strain>
    </source>
</reference>
<comment type="caution">
    <text evidence="1">The sequence shown here is derived from an EMBL/GenBank/DDBJ whole genome shotgun (WGS) entry which is preliminary data.</text>
</comment>
<accession>A0AC61L5C1</accession>
<protein>
    <submittedName>
        <fullName evidence="1">Uncharacterized protein</fullName>
    </submittedName>
</protein>